<protein>
    <submittedName>
        <fullName evidence="2">Uncharacterized protein</fullName>
    </submittedName>
</protein>
<feature type="transmembrane region" description="Helical" evidence="1">
    <location>
        <begin position="12"/>
        <end position="35"/>
    </location>
</feature>
<keyword evidence="3" id="KW-1185">Reference proteome</keyword>
<organism evidence="2 3">
    <name type="scientific">Gottfriedia acidiceleris</name>
    <dbReference type="NCBI Taxonomy" id="371036"/>
    <lineage>
        <taxon>Bacteria</taxon>
        <taxon>Bacillati</taxon>
        <taxon>Bacillota</taxon>
        <taxon>Bacilli</taxon>
        <taxon>Bacillales</taxon>
        <taxon>Bacillaceae</taxon>
        <taxon>Gottfriedia</taxon>
    </lineage>
</organism>
<keyword evidence="1" id="KW-1133">Transmembrane helix</keyword>
<dbReference type="Proteomes" id="UP000830639">
    <property type="component" value="Chromosome"/>
</dbReference>
<feature type="transmembrane region" description="Helical" evidence="1">
    <location>
        <begin position="41"/>
        <end position="63"/>
    </location>
</feature>
<reference evidence="2 3" key="1">
    <citation type="submission" date="2022-04" db="EMBL/GenBank/DDBJ databases">
        <title>Mechanism of arsenic methylation and mitigation arsenic toxicity by Bacillus sp. LH14 from an Arsenic-Contaminated Paddy Soil.</title>
        <authorList>
            <person name="Wang D."/>
        </authorList>
    </citation>
    <scope>NUCLEOTIDE SEQUENCE [LARGE SCALE GENOMIC DNA]</scope>
    <source>
        <strain evidence="2 3">LH14</strain>
    </source>
</reference>
<evidence type="ECO:0000313" key="3">
    <source>
        <dbReference type="Proteomes" id="UP000830639"/>
    </source>
</evidence>
<proteinExistence type="predicted"/>
<accession>A0ABY4JFI0</accession>
<evidence type="ECO:0000313" key="2">
    <source>
        <dbReference type="EMBL" id="UPM52586.1"/>
    </source>
</evidence>
<evidence type="ECO:0000256" key="1">
    <source>
        <dbReference type="SAM" id="Phobius"/>
    </source>
</evidence>
<sequence>MNPFLIKIVKSFCGVIVIDLLLLTYCLLLGSYFHILHSFTWFGFQIIVLPFSLLAFIMSIVYFSKKIEIEVSEDSDELEEIEIEHSTRMEKYHQAEKNELRW</sequence>
<dbReference type="RefSeq" id="WP_248265951.1">
    <property type="nucleotide sequence ID" value="NZ_CP096034.1"/>
</dbReference>
<gene>
    <name evidence="2" type="ORF">MY490_12115</name>
</gene>
<keyword evidence="1" id="KW-0812">Transmembrane</keyword>
<dbReference type="EMBL" id="CP096034">
    <property type="protein sequence ID" value="UPM52586.1"/>
    <property type="molecule type" value="Genomic_DNA"/>
</dbReference>
<name>A0ABY4JFI0_9BACI</name>
<keyword evidence="1" id="KW-0472">Membrane</keyword>